<evidence type="ECO:0000256" key="5">
    <source>
        <dbReference type="ARBA" id="ARBA00022840"/>
    </source>
</evidence>
<evidence type="ECO:0000256" key="3">
    <source>
        <dbReference type="ARBA" id="ARBA00022741"/>
    </source>
</evidence>
<dbReference type="EMBL" id="LZYO01000222">
    <property type="protein sequence ID" value="ODH25645.1"/>
    <property type="molecule type" value="Genomic_DNA"/>
</dbReference>
<feature type="compositionally biased region" description="Acidic residues" evidence="8">
    <location>
        <begin position="195"/>
        <end position="217"/>
    </location>
</feature>
<keyword evidence="3" id="KW-0547">Nucleotide-binding</keyword>
<feature type="compositionally biased region" description="Basic and acidic residues" evidence="8">
    <location>
        <begin position="257"/>
        <end position="269"/>
    </location>
</feature>
<dbReference type="PANTHER" id="PTHR12172">
    <property type="entry name" value="CELL CYCLE CHECKPOINT PROTEIN RAD17"/>
    <property type="match status" value="1"/>
</dbReference>
<dbReference type="GO" id="GO:0003689">
    <property type="term" value="F:DNA clamp loader activity"/>
    <property type="evidence" value="ECO:0007669"/>
    <property type="project" value="TreeGrafter"/>
</dbReference>
<dbReference type="Pfam" id="PF25812">
    <property type="entry name" value="RAD24_helical"/>
    <property type="match status" value="1"/>
</dbReference>
<evidence type="ECO:0000256" key="7">
    <source>
        <dbReference type="ARBA" id="ARBA00023306"/>
    </source>
</evidence>
<evidence type="ECO:0000313" key="10">
    <source>
        <dbReference type="EMBL" id="ODH25645.1"/>
    </source>
</evidence>
<proteinExistence type="inferred from homology"/>
<feature type="region of interest" description="Disordered" evidence="8">
    <location>
        <begin position="94"/>
        <end position="163"/>
    </location>
</feature>
<feature type="region of interest" description="Disordered" evidence="8">
    <location>
        <begin position="1"/>
        <end position="66"/>
    </location>
</feature>
<dbReference type="AlphaFoldDB" id="A0A1D2JB03"/>
<evidence type="ECO:0000256" key="1">
    <source>
        <dbReference type="ARBA" id="ARBA00004123"/>
    </source>
</evidence>
<evidence type="ECO:0000313" key="11">
    <source>
        <dbReference type="Proteomes" id="UP000242814"/>
    </source>
</evidence>
<dbReference type="Proteomes" id="UP000242814">
    <property type="component" value="Unassembled WGS sequence"/>
</dbReference>
<dbReference type="GO" id="GO:0005524">
    <property type="term" value="F:ATP binding"/>
    <property type="evidence" value="ECO:0007669"/>
    <property type="project" value="UniProtKB-KW"/>
</dbReference>
<protein>
    <recommendedName>
        <fullName evidence="9">Checkpoint protein RAD24-like helical bundle domain-containing protein</fullName>
    </recommendedName>
</protein>
<reference evidence="10 11" key="1">
    <citation type="submission" date="2016-06" db="EMBL/GenBank/DDBJ databases">
        <authorList>
            <person name="Kjaerup R.B."/>
            <person name="Dalgaard T.S."/>
            <person name="Juul-Madsen H.R."/>
        </authorList>
    </citation>
    <scope>NUCLEOTIDE SEQUENCE [LARGE SCALE GENOMIC DNA]</scope>
    <source>
        <strain evidence="10 11">Pb300</strain>
    </source>
</reference>
<dbReference type="PANTHER" id="PTHR12172:SF0">
    <property type="entry name" value="CELL CYCLE CHECKPOINT PROTEIN RAD17"/>
    <property type="match status" value="1"/>
</dbReference>
<sequence>MSTRRAAKRQRRLVVLSSEDEGDSNETEMTRNTESETEGADERGYVESKDPTSLERVLPRGTKRKNTPILNGAAVIPLTTRVSTATTTATVTAQSRTIILPTRPSQKPRQKQTQTQLPCTPQKRRRTQTRSMQMTPGSHPEKKRKRKLVNRQSESPSKSLHSFFARATDEERWSRKLEKDYANVEVRKSFKEEMDTVDEIEEEEEEEEEEVEEEEIKEDFIGDDSCEEIFTSQILGGGYGGGNSVQAQEFNNTSSQLDRRKEKGIKSEHQGAAAKSLKRPAKRFLLLPESLPAGPGPGNIGGQGPGRTRELRSSDTLPPRGIRPWAEEYAPVNLDELVVNKRKVGEVQKWLMDAFTGRSKRRVLVLRGPAGSGKSTTISLLSKAIGFEILEWKNPLGSEFLSQQYASMGAQFEDFLGRGDKFGSLTLAAAGQNKAKEPMTNGQTHSFNIRETRRVILIEEFPSSLSQTSSGLRTFRLAIQRYLAMAVPSQSIGNRLRWNTPLTGQPLIMIVSETMLGSGGISADSFTVHRLLGPELSNHPGTSIIDFNKIAPTFMTKALDLVLRKEARRSKRKRIPGPVVLKAFAEMGDVRSAISGLEFMCLRGDENGGWSGTVAGRMKKSAKGRVPLTSIEKESLEIVTQREASLGIFHAVGRVVYNKREDPTITLGFNAKPPQPPKHLQHHARPKVSEVLIDNLINETGTDLETFIAALHENYVLSCTGPSFTEYFENCISILSDTDILAPDGLFHNLQKNRGGIGSARLSYQGYGATIDMLRQDEISFQVAVRGLLFSLPFPVRRQAPAGCRTGDAYKMFFPTSMRLWRQTEEMDGLLDLWLHRLTDPTMDISSRTTIQRLEGVESWKNRSSMSGFSSHNNNHESSSDSSSSAATRAMISRDEVLLERLPYLSLISRSPAEIQELEKITQFRGVSGQSDEEPGDVDFEDSTFGGCSAMELWSATADRAVASPQKRKRGAKLGQLSLSNSFAPKLLLPVEKAVEKLILSDDDIEDD</sequence>
<dbReference type="GO" id="GO:0003682">
    <property type="term" value="F:chromatin binding"/>
    <property type="evidence" value="ECO:0007669"/>
    <property type="project" value="TreeGrafter"/>
</dbReference>
<comment type="caution">
    <text evidence="10">The sequence shown here is derived from an EMBL/GenBank/DDBJ whole genome shotgun (WGS) entry which is preliminary data.</text>
</comment>
<keyword evidence="5" id="KW-0067">ATP-binding</keyword>
<dbReference type="GO" id="GO:0005634">
    <property type="term" value="C:nucleus"/>
    <property type="evidence" value="ECO:0007669"/>
    <property type="project" value="UniProtKB-SubCell"/>
</dbReference>
<feature type="compositionally biased region" description="Basic residues" evidence="8">
    <location>
        <begin position="1"/>
        <end position="12"/>
    </location>
</feature>
<dbReference type="GO" id="GO:0000077">
    <property type="term" value="P:DNA damage checkpoint signaling"/>
    <property type="evidence" value="ECO:0007669"/>
    <property type="project" value="TreeGrafter"/>
</dbReference>
<accession>A0A1D2JB03</accession>
<evidence type="ECO:0000256" key="2">
    <source>
        <dbReference type="ARBA" id="ARBA00006168"/>
    </source>
</evidence>
<evidence type="ECO:0000256" key="8">
    <source>
        <dbReference type="SAM" id="MobiDB-lite"/>
    </source>
</evidence>
<feature type="compositionally biased region" description="Basic and acidic residues" evidence="8">
    <location>
        <begin position="28"/>
        <end position="53"/>
    </location>
</feature>
<name>A0A1D2JB03_PARBR</name>
<feature type="region of interest" description="Disordered" evidence="8">
    <location>
        <begin position="288"/>
        <end position="322"/>
    </location>
</feature>
<dbReference type="VEuPathDB" id="FungiDB:PABG_03800"/>
<dbReference type="InterPro" id="IPR004582">
    <property type="entry name" value="Checkpoint_prot_Rad17_Rad24"/>
</dbReference>
<evidence type="ECO:0000256" key="6">
    <source>
        <dbReference type="ARBA" id="ARBA00023242"/>
    </source>
</evidence>
<evidence type="ECO:0000256" key="4">
    <source>
        <dbReference type="ARBA" id="ARBA00022763"/>
    </source>
</evidence>
<feature type="domain" description="Checkpoint protein RAD24-like helical bundle" evidence="9">
    <location>
        <begin position="643"/>
        <end position="785"/>
    </location>
</feature>
<dbReference type="GO" id="GO:0033314">
    <property type="term" value="P:mitotic DNA replication checkpoint signaling"/>
    <property type="evidence" value="ECO:0007669"/>
    <property type="project" value="TreeGrafter"/>
</dbReference>
<organism evidence="10 11">
    <name type="scientific">Paracoccidioides brasiliensis</name>
    <dbReference type="NCBI Taxonomy" id="121759"/>
    <lineage>
        <taxon>Eukaryota</taxon>
        <taxon>Fungi</taxon>
        <taxon>Dikarya</taxon>
        <taxon>Ascomycota</taxon>
        <taxon>Pezizomycotina</taxon>
        <taxon>Eurotiomycetes</taxon>
        <taxon>Eurotiomycetidae</taxon>
        <taxon>Onygenales</taxon>
        <taxon>Ajellomycetaceae</taxon>
        <taxon>Paracoccidioides</taxon>
    </lineage>
</organism>
<feature type="compositionally biased region" description="Polar residues" evidence="8">
    <location>
        <begin position="150"/>
        <end position="160"/>
    </location>
</feature>
<feature type="region of interest" description="Disordered" evidence="8">
    <location>
        <begin position="865"/>
        <end position="887"/>
    </location>
</feature>
<dbReference type="InterPro" id="IPR027417">
    <property type="entry name" value="P-loop_NTPase"/>
</dbReference>
<keyword evidence="7" id="KW-0131">Cell cycle</keyword>
<feature type="region of interest" description="Disordered" evidence="8">
    <location>
        <begin position="194"/>
        <end position="217"/>
    </location>
</feature>
<dbReference type="SUPFAM" id="SSF52540">
    <property type="entry name" value="P-loop containing nucleoside triphosphate hydrolases"/>
    <property type="match status" value="1"/>
</dbReference>
<dbReference type="Gene3D" id="3.40.50.300">
    <property type="entry name" value="P-loop containing nucleotide triphosphate hydrolases"/>
    <property type="match status" value="1"/>
</dbReference>
<keyword evidence="6" id="KW-0539">Nucleus</keyword>
<feature type="compositionally biased region" description="Polar residues" evidence="8">
    <location>
        <begin position="103"/>
        <end position="119"/>
    </location>
</feature>
<dbReference type="Pfam" id="PF03215">
    <property type="entry name" value="Rad17"/>
    <property type="match status" value="1"/>
</dbReference>
<keyword evidence="4" id="KW-0227">DNA damage</keyword>
<comment type="subcellular location">
    <subcellularLocation>
        <location evidence="1">Nucleus</location>
    </subcellularLocation>
</comment>
<feature type="region of interest" description="Disordered" evidence="8">
    <location>
        <begin position="252"/>
        <end position="274"/>
    </location>
</feature>
<dbReference type="GO" id="GO:0006281">
    <property type="term" value="P:DNA repair"/>
    <property type="evidence" value="ECO:0007669"/>
    <property type="project" value="InterPro"/>
</dbReference>
<feature type="compositionally biased region" description="Gly residues" evidence="8">
    <location>
        <begin position="296"/>
        <end position="305"/>
    </location>
</feature>
<evidence type="ECO:0000259" key="9">
    <source>
        <dbReference type="Pfam" id="PF25812"/>
    </source>
</evidence>
<dbReference type="InterPro" id="IPR057927">
    <property type="entry name" value="RAD24-like_helical"/>
</dbReference>
<dbReference type="VEuPathDB" id="FungiDB:PADG_00018"/>
<gene>
    <name evidence="10" type="ORF">ACO22_05187</name>
</gene>
<comment type="similarity">
    <text evidence="2">Belongs to the rad17/RAD24 family.</text>
</comment>